<reference evidence="2 3" key="1">
    <citation type="submission" date="2024-01" db="EMBL/GenBank/DDBJ databases">
        <title>Genome assemblies of Stephania.</title>
        <authorList>
            <person name="Yang L."/>
        </authorList>
    </citation>
    <scope>NUCLEOTIDE SEQUENCE [LARGE SCALE GENOMIC DNA]</scope>
    <source>
        <strain evidence="2">JXDWG</strain>
        <tissue evidence="2">Leaf</tissue>
    </source>
</reference>
<dbReference type="EMBL" id="JBBNAG010000010">
    <property type="protein sequence ID" value="KAK9100677.1"/>
    <property type="molecule type" value="Genomic_DNA"/>
</dbReference>
<protein>
    <submittedName>
        <fullName evidence="2">Uncharacterized protein</fullName>
    </submittedName>
</protein>
<dbReference type="AlphaFoldDB" id="A0AAP0HWU3"/>
<gene>
    <name evidence="2" type="ORF">Scep_024107</name>
</gene>
<dbReference type="Proteomes" id="UP001419268">
    <property type="component" value="Unassembled WGS sequence"/>
</dbReference>
<sequence>MLFSSFSSSNHQLQDPRALRDAEEIQRSRSIRRWRRRRGSEEEEAAAANRKARCVRRALKRSLLGSDQFGKTMKIDEIDEIDESDEYGKSKYG</sequence>
<name>A0AAP0HWU3_9MAGN</name>
<evidence type="ECO:0000313" key="3">
    <source>
        <dbReference type="Proteomes" id="UP001419268"/>
    </source>
</evidence>
<feature type="compositionally biased region" description="Polar residues" evidence="1">
    <location>
        <begin position="1"/>
        <end position="13"/>
    </location>
</feature>
<accession>A0AAP0HWU3</accession>
<comment type="caution">
    <text evidence="2">The sequence shown here is derived from an EMBL/GenBank/DDBJ whole genome shotgun (WGS) entry which is preliminary data.</text>
</comment>
<proteinExistence type="predicted"/>
<evidence type="ECO:0000256" key="1">
    <source>
        <dbReference type="SAM" id="MobiDB-lite"/>
    </source>
</evidence>
<organism evidence="2 3">
    <name type="scientific">Stephania cephalantha</name>
    <dbReference type="NCBI Taxonomy" id="152367"/>
    <lineage>
        <taxon>Eukaryota</taxon>
        <taxon>Viridiplantae</taxon>
        <taxon>Streptophyta</taxon>
        <taxon>Embryophyta</taxon>
        <taxon>Tracheophyta</taxon>
        <taxon>Spermatophyta</taxon>
        <taxon>Magnoliopsida</taxon>
        <taxon>Ranunculales</taxon>
        <taxon>Menispermaceae</taxon>
        <taxon>Menispermoideae</taxon>
        <taxon>Cissampelideae</taxon>
        <taxon>Stephania</taxon>
    </lineage>
</organism>
<keyword evidence="3" id="KW-1185">Reference proteome</keyword>
<evidence type="ECO:0000313" key="2">
    <source>
        <dbReference type="EMBL" id="KAK9100677.1"/>
    </source>
</evidence>
<feature type="region of interest" description="Disordered" evidence="1">
    <location>
        <begin position="1"/>
        <end position="24"/>
    </location>
</feature>